<organism evidence="2 3">
    <name type="scientific">[Mycobacterium] burgundiense</name>
    <dbReference type="NCBI Taxonomy" id="3064286"/>
    <lineage>
        <taxon>Bacteria</taxon>
        <taxon>Bacillati</taxon>
        <taxon>Actinomycetota</taxon>
        <taxon>Actinomycetes</taxon>
        <taxon>Mycobacteriales</taxon>
        <taxon>Mycobacteriaceae</taxon>
        <taxon>Mycolicibacterium</taxon>
    </lineage>
</organism>
<sequence>MARRAFFSFHYERDIWRANVVRNSWVTQNREAAGYFDASLWEEAKKKGDGAIKAMIDSALINTSVTVVLVGQETASRTYVKYEIERSIARGNGLLGIRIEKIEDRFGNTDTAGLNPLPTSYPLYRWNMDNGYLNMGAWIEAAATKAGR</sequence>
<dbReference type="Pfam" id="PF08937">
    <property type="entry name" value="ThsB_TIR"/>
    <property type="match status" value="1"/>
</dbReference>
<name>A0ABN9NBM8_9MYCO</name>
<dbReference type="Proteomes" id="UP001190465">
    <property type="component" value="Chromosome"/>
</dbReference>
<reference evidence="2 3" key="1">
    <citation type="submission" date="2023-08" db="EMBL/GenBank/DDBJ databases">
        <authorList>
            <person name="Folkvardsen B D."/>
            <person name="Norman A."/>
        </authorList>
    </citation>
    <scope>NUCLEOTIDE SEQUENCE [LARGE SCALE GENOMIC DNA]</scope>
    <source>
        <strain evidence="2 3">Mu0053</strain>
    </source>
</reference>
<protein>
    <submittedName>
        <fullName evidence="2">TIR domain-containing protein</fullName>
    </submittedName>
</protein>
<gene>
    <name evidence="2" type="ORF">MU0053_002513</name>
</gene>
<dbReference type="InterPro" id="IPR015032">
    <property type="entry name" value="ThsB__TIR-like_domain"/>
</dbReference>
<dbReference type="SUPFAM" id="SSF52206">
    <property type="entry name" value="Hypothetical protein MTH538"/>
    <property type="match status" value="1"/>
</dbReference>
<feature type="domain" description="Thoeris protein ThsB TIR-like" evidence="1">
    <location>
        <begin position="6"/>
        <end position="101"/>
    </location>
</feature>
<accession>A0ABN9NBM8</accession>
<proteinExistence type="predicted"/>
<dbReference type="InterPro" id="IPR036490">
    <property type="entry name" value="ThsB_TIR-like_sf"/>
</dbReference>
<dbReference type="RefSeq" id="WP_308482633.1">
    <property type="nucleotide sequence ID" value="NZ_OY726397.1"/>
</dbReference>
<evidence type="ECO:0000259" key="1">
    <source>
        <dbReference type="Pfam" id="PF08937"/>
    </source>
</evidence>
<evidence type="ECO:0000313" key="2">
    <source>
        <dbReference type="EMBL" id="CAJ1503748.1"/>
    </source>
</evidence>
<dbReference type="Gene3D" id="3.40.50.11200">
    <property type="match status" value="1"/>
</dbReference>
<evidence type="ECO:0000313" key="3">
    <source>
        <dbReference type="Proteomes" id="UP001190465"/>
    </source>
</evidence>
<keyword evidence="3" id="KW-1185">Reference proteome</keyword>
<dbReference type="EMBL" id="OY726397">
    <property type="protein sequence ID" value="CAJ1503748.1"/>
    <property type="molecule type" value="Genomic_DNA"/>
</dbReference>